<accession>A0A5C5U758</accession>
<dbReference type="Proteomes" id="UP000315949">
    <property type="component" value="Unassembled WGS sequence"/>
</dbReference>
<name>A0A5C5U758_9GAMM</name>
<dbReference type="AlphaFoldDB" id="A0A5C5U758"/>
<dbReference type="RefSeq" id="WP_051322741.1">
    <property type="nucleotide sequence ID" value="NZ_VOHE01000001.1"/>
</dbReference>
<dbReference type="PANTHER" id="PTHR17985:SF8">
    <property type="entry name" value="TRANSPORT AND GOLGI ORGANIZATION PROTEIN 2 HOMOLOG"/>
    <property type="match status" value="1"/>
</dbReference>
<comment type="caution">
    <text evidence="1">The sequence shown here is derived from an EMBL/GenBank/DDBJ whole genome shotgun (WGS) entry which is preliminary data.</text>
</comment>
<evidence type="ECO:0000313" key="2">
    <source>
        <dbReference type="Proteomes" id="UP000315949"/>
    </source>
</evidence>
<reference evidence="1 2" key="1">
    <citation type="submission" date="2019-07" db="EMBL/GenBank/DDBJ databases">
        <title>Luteimonas sp. YD-1 nov., isolated from acidic soil.</title>
        <authorList>
            <person name="Zhou J."/>
        </authorList>
    </citation>
    <scope>NUCLEOTIDE SEQUENCE [LARGE SCALE GENOMIC DNA]</scope>
    <source>
        <strain evidence="1 2">YD-1</strain>
    </source>
</reference>
<dbReference type="InterPro" id="IPR008551">
    <property type="entry name" value="TANGO2"/>
</dbReference>
<proteinExistence type="predicted"/>
<organism evidence="1 2">
    <name type="scientific">Luteimonas wenzhouensis</name>
    <dbReference type="NCBI Taxonomy" id="2599615"/>
    <lineage>
        <taxon>Bacteria</taxon>
        <taxon>Pseudomonadati</taxon>
        <taxon>Pseudomonadota</taxon>
        <taxon>Gammaproteobacteria</taxon>
        <taxon>Lysobacterales</taxon>
        <taxon>Lysobacteraceae</taxon>
        <taxon>Luteimonas</taxon>
    </lineage>
</organism>
<dbReference type="OrthoDB" id="4380123at2"/>
<dbReference type="PANTHER" id="PTHR17985">
    <property type="entry name" value="SER/THR-RICH PROTEIN T10 IN DGCR REGION"/>
    <property type="match status" value="1"/>
</dbReference>
<dbReference type="Pfam" id="PF05742">
    <property type="entry name" value="TANGO2"/>
    <property type="match status" value="1"/>
</dbReference>
<protein>
    <submittedName>
        <fullName evidence="1">NRDE family protein</fullName>
    </submittedName>
</protein>
<sequence length="265" mass="28366">MCLVAVAWRTHPRWPLALIANRDELHDRPAAPAGFDPDAPDVYGGRDLVQGGGWLQVSRHGRLAAVTNVRDGKAPAQAAPRSRGWLVRDFVRGDATALDAVQALSASAPEYGRFNLLAWDGDRLAFATNHPAFAASEVQPGVHAMSNGAFDAPWPKGMFATRALSAWLESSSAGVDVEDLATAIEPLFAALRDTTPAADDALPDTGVGLALERLLSPPFVLDPRYGTRCSSVVLAGEDRIVFAERGYDAAGRVSTRSFQVLRVLR</sequence>
<dbReference type="EMBL" id="VOHE01000001">
    <property type="protein sequence ID" value="TWT21687.1"/>
    <property type="molecule type" value="Genomic_DNA"/>
</dbReference>
<gene>
    <name evidence="1" type="ORF">FQY79_00695</name>
</gene>
<evidence type="ECO:0000313" key="1">
    <source>
        <dbReference type="EMBL" id="TWT21687.1"/>
    </source>
</evidence>
<keyword evidence="2" id="KW-1185">Reference proteome</keyword>